<proteinExistence type="predicted"/>
<dbReference type="Pfam" id="PF03705">
    <property type="entry name" value="CheR_N"/>
    <property type="match status" value="1"/>
</dbReference>
<dbReference type="EC" id="2.1.1.80" evidence="2"/>
<dbReference type="InterPro" id="IPR000780">
    <property type="entry name" value="CheR_MeTrfase"/>
</dbReference>
<evidence type="ECO:0000256" key="4">
    <source>
        <dbReference type="ARBA" id="ARBA00022679"/>
    </source>
</evidence>
<evidence type="ECO:0000313" key="7">
    <source>
        <dbReference type="EMBL" id="CUR62178.1"/>
    </source>
</evidence>
<dbReference type="PANTHER" id="PTHR24422">
    <property type="entry name" value="CHEMOTAXIS PROTEIN METHYLTRANSFERASE"/>
    <property type="match status" value="1"/>
</dbReference>
<dbReference type="Gene3D" id="3.40.50.150">
    <property type="entry name" value="Vaccinia Virus protein VP39"/>
    <property type="match status" value="1"/>
</dbReference>
<dbReference type="InterPro" id="IPR029063">
    <property type="entry name" value="SAM-dependent_MTases_sf"/>
</dbReference>
<dbReference type="InterPro" id="IPR022641">
    <property type="entry name" value="CheR_N"/>
</dbReference>
<dbReference type="InterPro" id="IPR022642">
    <property type="entry name" value="CheR_C"/>
</dbReference>
<evidence type="ECO:0000256" key="5">
    <source>
        <dbReference type="ARBA" id="ARBA00022691"/>
    </source>
</evidence>
<accession>A0A2P2CJM5</accession>
<dbReference type="InterPro" id="IPR036804">
    <property type="entry name" value="CheR_N_sf"/>
</dbReference>
<keyword evidence="5" id="KW-0949">S-adenosyl-L-methionine</keyword>
<dbReference type="PANTHER" id="PTHR24422:SF21">
    <property type="entry name" value="CHEMOTAXIS PROTEIN METHYLTRANSFERASE 1"/>
    <property type="match status" value="1"/>
</dbReference>
<reference evidence="7" key="1">
    <citation type="submission" date="2015-08" db="EMBL/GenBank/DDBJ databases">
        <authorList>
            <person name="Babu N.S."/>
            <person name="Beckwith C.J."/>
            <person name="Beseler K.G."/>
            <person name="Brison A."/>
            <person name="Carone J.V."/>
            <person name="Caskin T.P."/>
            <person name="Diamond M."/>
            <person name="Durham M.E."/>
            <person name="Foxe J.M."/>
            <person name="Go M."/>
            <person name="Henderson B.A."/>
            <person name="Jones I.B."/>
            <person name="McGettigan J.A."/>
            <person name="Micheletti S.J."/>
            <person name="Nasrallah M.E."/>
            <person name="Ortiz D."/>
            <person name="Piller C.R."/>
            <person name="Privatt S.R."/>
            <person name="Schneider S.L."/>
            <person name="Sharp S."/>
            <person name="Smith T.C."/>
            <person name="Stanton J.D."/>
            <person name="Ullery H.E."/>
            <person name="Wilson R.J."/>
            <person name="Serrano M.G."/>
            <person name="Buck G."/>
            <person name="Lee V."/>
            <person name="Wang Y."/>
            <person name="Carvalho R."/>
            <person name="Voegtly L."/>
            <person name="Shi R."/>
            <person name="Duckworth R."/>
            <person name="Johnson A."/>
            <person name="Loviza R."/>
            <person name="Walstead R."/>
            <person name="Shah Z."/>
            <person name="Kiflezghi M."/>
            <person name="Wade K."/>
            <person name="Ball S.L."/>
            <person name="Bradley K.W."/>
            <person name="Asai D.J."/>
            <person name="Bowman C.A."/>
            <person name="Russell D.A."/>
            <person name="Pope W.H."/>
            <person name="Jacobs-Sera D."/>
            <person name="Hendrix R.W."/>
            <person name="Hatfull G.F."/>
        </authorList>
    </citation>
    <scope>NUCLEOTIDE SEQUENCE</scope>
</reference>
<dbReference type="PRINTS" id="PR00996">
    <property type="entry name" value="CHERMTFRASE"/>
</dbReference>
<keyword evidence="3 7" id="KW-0489">Methyltransferase</keyword>
<dbReference type="GO" id="GO:0032259">
    <property type="term" value="P:methylation"/>
    <property type="evidence" value="ECO:0007669"/>
    <property type="project" value="UniProtKB-KW"/>
</dbReference>
<dbReference type="SUPFAM" id="SSF47757">
    <property type="entry name" value="Chemotaxis receptor methyltransferase CheR, N-terminal domain"/>
    <property type="match status" value="1"/>
</dbReference>
<protein>
    <recommendedName>
        <fullName evidence="2">protein-glutamate O-methyltransferase</fullName>
        <ecNumber evidence="2">2.1.1.80</ecNumber>
    </recommendedName>
</protein>
<gene>
    <name evidence="7" type="primary">cheR</name>
    <name evidence="7" type="ORF">NOCA170124</name>
</gene>
<dbReference type="GO" id="GO:0008983">
    <property type="term" value="F:protein-glutamate O-methyltransferase activity"/>
    <property type="evidence" value="ECO:0007669"/>
    <property type="project" value="UniProtKB-EC"/>
</dbReference>
<evidence type="ECO:0000256" key="3">
    <source>
        <dbReference type="ARBA" id="ARBA00022603"/>
    </source>
</evidence>
<evidence type="ECO:0000259" key="6">
    <source>
        <dbReference type="PROSITE" id="PS50123"/>
    </source>
</evidence>
<organism evidence="7">
    <name type="scientific">metagenome</name>
    <dbReference type="NCBI Taxonomy" id="256318"/>
    <lineage>
        <taxon>unclassified sequences</taxon>
        <taxon>metagenomes</taxon>
    </lineage>
</organism>
<sequence>MTLSPSAFAYVADLVRREAAIVLETGKEYLVEARLHPLARAAGLPDVSAYVAHLQSPVGRVHRAAVVEALTTNETSWFRDREPFDVLVSHVIPDLLARTESRRKITIWSAACSSGQEAYTIAMLMAEHVVPKGWQVEIVATDIAPSMVQRTQEGRYSQLEVGRGLPAPLMVKHFQRAGTQWQVSDQLRSMVRAQTLNLAAPFPLLPVFDLVFLRNVLIYFDQPTKHGVLSRVRRVMSPDGYLFLGGAETTLGVDETWHRTSVGRFTLNRPRPQVDGPVPAVLPHRTPRTLTGAPLTSTLLSTQRAN</sequence>
<dbReference type="AlphaFoldDB" id="A0A2P2CJM5"/>
<keyword evidence="4 7" id="KW-0808">Transferase</keyword>
<evidence type="ECO:0000256" key="1">
    <source>
        <dbReference type="ARBA" id="ARBA00001541"/>
    </source>
</evidence>
<dbReference type="PROSITE" id="PS50123">
    <property type="entry name" value="CHER"/>
    <property type="match status" value="1"/>
</dbReference>
<comment type="catalytic activity">
    <reaction evidence="1">
        <text>L-glutamyl-[protein] + S-adenosyl-L-methionine = [protein]-L-glutamate 5-O-methyl ester + S-adenosyl-L-homocysteine</text>
        <dbReference type="Rhea" id="RHEA:24452"/>
        <dbReference type="Rhea" id="RHEA-COMP:10208"/>
        <dbReference type="Rhea" id="RHEA-COMP:10311"/>
        <dbReference type="ChEBI" id="CHEBI:29973"/>
        <dbReference type="ChEBI" id="CHEBI:57856"/>
        <dbReference type="ChEBI" id="CHEBI:59789"/>
        <dbReference type="ChEBI" id="CHEBI:82795"/>
        <dbReference type="EC" id="2.1.1.80"/>
    </reaction>
</comment>
<dbReference type="Pfam" id="PF01739">
    <property type="entry name" value="CheR"/>
    <property type="match status" value="1"/>
</dbReference>
<dbReference type="InterPro" id="IPR050903">
    <property type="entry name" value="Bact_Chemotaxis_MeTrfase"/>
</dbReference>
<name>A0A2P2CJM5_9ZZZZ</name>
<dbReference type="SMART" id="SM00138">
    <property type="entry name" value="MeTrc"/>
    <property type="match status" value="1"/>
</dbReference>
<dbReference type="EMBL" id="CZKB01000027">
    <property type="protein sequence ID" value="CUR62178.1"/>
    <property type="molecule type" value="Genomic_DNA"/>
</dbReference>
<evidence type="ECO:0000256" key="2">
    <source>
        <dbReference type="ARBA" id="ARBA00012534"/>
    </source>
</evidence>
<feature type="domain" description="CheR-type methyltransferase" evidence="6">
    <location>
        <begin position="1"/>
        <end position="272"/>
    </location>
</feature>
<dbReference type="SUPFAM" id="SSF53335">
    <property type="entry name" value="S-adenosyl-L-methionine-dependent methyltransferases"/>
    <property type="match status" value="1"/>
</dbReference>
<dbReference type="Gene3D" id="1.10.155.10">
    <property type="entry name" value="Chemotaxis receptor methyltransferase CheR, N-terminal domain"/>
    <property type="match status" value="1"/>
</dbReference>